<sequence>MEELTLTVTSLENQNKSPIQFTFRWAGNGRWLSLLLLGGYLTLTSPLAQAQQQRYGVYVSGDNPLLLEIVQQVQPGAIIKRYGDRIVIDAGIYFNQTQAQQLVSSLRQRGVQAQITDFRNTPEFQNSINVSPLVVPPQRGSTPPIQTNIRLNTIRPTTDLGLYQVYIRPGAASLDQVRQVSPNAQIVQYQGVPVIQAGSFVNLSNAEQLLSQLILRRIRGEVVASRGQLEILLGLPTQTPTPIPAASGINLGLSDTDGYFVLIPTPAAELSRTAENAIALGVPQNSIIIRDHFADPLVAVGPFADLGLAQEWENYLTDSGIGSAQIYFGR</sequence>
<comment type="caution">
    <text evidence="1">The sequence shown here is derived from an EMBL/GenBank/DDBJ whole genome shotgun (WGS) entry which is preliminary data.</text>
</comment>
<evidence type="ECO:0000313" key="1">
    <source>
        <dbReference type="EMBL" id="GCE92430.1"/>
    </source>
</evidence>
<dbReference type="EMBL" id="BIMW01000015">
    <property type="protein sequence ID" value="GCE92430.1"/>
    <property type="molecule type" value="Genomic_DNA"/>
</dbReference>
<accession>A0A5M3T3H2</accession>
<protein>
    <recommendedName>
        <fullName evidence="3">SPOR domain-containing protein</fullName>
    </recommendedName>
</protein>
<dbReference type="Proteomes" id="UP000326169">
    <property type="component" value="Unassembled WGS sequence"/>
</dbReference>
<evidence type="ECO:0000313" key="2">
    <source>
        <dbReference type="Proteomes" id="UP000326169"/>
    </source>
</evidence>
<organism evidence="1 2">
    <name type="scientific">Limnospira platensis NIES-46</name>
    <dbReference type="NCBI Taxonomy" id="1236695"/>
    <lineage>
        <taxon>Bacteria</taxon>
        <taxon>Bacillati</taxon>
        <taxon>Cyanobacteriota</taxon>
        <taxon>Cyanophyceae</taxon>
        <taxon>Oscillatoriophycideae</taxon>
        <taxon>Oscillatoriales</taxon>
        <taxon>Sirenicapillariaceae</taxon>
        <taxon>Limnospira</taxon>
    </lineage>
</organism>
<proteinExistence type="predicted"/>
<evidence type="ECO:0008006" key="3">
    <source>
        <dbReference type="Google" id="ProtNLM"/>
    </source>
</evidence>
<gene>
    <name evidence="1" type="ORF">NIES46_04700</name>
</gene>
<name>A0A5M3T3H2_LIMPL</name>
<keyword evidence="2" id="KW-1185">Reference proteome</keyword>
<reference evidence="1 2" key="1">
    <citation type="journal article" date="2019" name="J Genomics">
        <title>The Draft Genome of a Hydrogen-producing Cyanobacterium, Arthrospira platensis NIES-46.</title>
        <authorList>
            <person name="Suzuki S."/>
            <person name="Yamaguchi H."/>
            <person name="Kawachi M."/>
        </authorList>
    </citation>
    <scope>NUCLEOTIDE SEQUENCE [LARGE SCALE GENOMIC DNA]</scope>
    <source>
        <strain evidence="1 2">NIES-46</strain>
    </source>
</reference>